<dbReference type="SMART" id="SM00382">
    <property type="entry name" value="AAA"/>
    <property type="match status" value="1"/>
</dbReference>
<proteinExistence type="predicted"/>
<dbReference type="Gene3D" id="1.20.1560.10">
    <property type="entry name" value="ABC transporter type 1, transmembrane domain"/>
    <property type="match status" value="1"/>
</dbReference>
<dbReference type="Gene3D" id="3.40.50.300">
    <property type="entry name" value="P-loop containing nucleotide triphosphate hydrolases"/>
    <property type="match status" value="1"/>
</dbReference>
<comment type="caution">
    <text evidence="11">The sequence shown here is derived from an EMBL/GenBank/DDBJ whole genome shotgun (WGS) entry which is preliminary data.</text>
</comment>
<keyword evidence="3 8" id="KW-0812">Transmembrane</keyword>
<comment type="subcellular location">
    <subcellularLocation>
        <location evidence="1">Membrane</location>
        <topology evidence="1">Multi-pass membrane protein</topology>
    </subcellularLocation>
</comment>
<dbReference type="CDD" id="cd18544">
    <property type="entry name" value="ABC_6TM_TmrA_like"/>
    <property type="match status" value="1"/>
</dbReference>
<feature type="transmembrane region" description="Helical" evidence="8">
    <location>
        <begin position="262"/>
        <end position="283"/>
    </location>
</feature>
<dbReference type="GO" id="GO:0005524">
    <property type="term" value="F:ATP binding"/>
    <property type="evidence" value="ECO:0007669"/>
    <property type="project" value="UniProtKB-KW"/>
</dbReference>
<dbReference type="PANTHER" id="PTHR43394:SF1">
    <property type="entry name" value="ATP-BINDING CASSETTE SUB-FAMILY B MEMBER 10, MITOCHONDRIAL"/>
    <property type="match status" value="1"/>
</dbReference>
<dbReference type="EMBL" id="LAZR01000895">
    <property type="protein sequence ID" value="KKN55214.1"/>
    <property type="molecule type" value="Genomic_DNA"/>
</dbReference>
<evidence type="ECO:0000259" key="10">
    <source>
        <dbReference type="PROSITE" id="PS50929"/>
    </source>
</evidence>
<keyword evidence="5" id="KW-0067">ATP-binding</keyword>
<dbReference type="InterPro" id="IPR017871">
    <property type="entry name" value="ABC_transporter-like_CS"/>
</dbReference>
<evidence type="ECO:0000256" key="5">
    <source>
        <dbReference type="ARBA" id="ARBA00022840"/>
    </source>
</evidence>
<feature type="domain" description="ABC transmembrane type-1" evidence="10">
    <location>
        <begin position="37"/>
        <end position="319"/>
    </location>
</feature>
<evidence type="ECO:0000313" key="11">
    <source>
        <dbReference type="EMBL" id="KKN55214.1"/>
    </source>
</evidence>
<accession>A0A0F9RKD5</accession>
<organism evidence="11">
    <name type="scientific">marine sediment metagenome</name>
    <dbReference type="NCBI Taxonomy" id="412755"/>
    <lineage>
        <taxon>unclassified sequences</taxon>
        <taxon>metagenomes</taxon>
        <taxon>ecological metagenomes</taxon>
    </lineage>
</organism>
<evidence type="ECO:0000256" key="7">
    <source>
        <dbReference type="ARBA" id="ARBA00023136"/>
    </source>
</evidence>
<evidence type="ECO:0000256" key="3">
    <source>
        <dbReference type="ARBA" id="ARBA00022692"/>
    </source>
</evidence>
<keyword evidence="2" id="KW-0813">Transport</keyword>
<evidence type="ECO:0000256" key="6">
    <source>
        <dbReference type="ARBA" id="ARBA00022989"/>
    </source>
</evidence>
<dbReference type="SUPFAM" id="SSF90123">
    <property type="entry name" value="ABC transporter transmembrane region"/>
    <property type="match status" value="1"/>
</dbReference>
<evidence type="ECO:0008006" key="12">
    <source>
        <dbReference type="Google" id="ProtNLM"/>
    </source>
</evidence>
<dbReference type="PROSITE" id="PS00211">
    <property type="entry name" value="ABC_TRANSPORTER_1"/>
    <property type="match status" value="1"/>
</dbReference>
<keyword evidence="6 8" id="KW-1133">Transmembrane helix</keyword>
<evidence type="ECO:0000256" key="4">
    <source>
        <dbReference type="ARBA" id="ARBA00022741"/>
    </source>
</evidence>
<feature type="transmembrane region" description="Helical" evidence="8">
    <location>
        <begin position="150"/>
        <end position="170"/>
    </location>
</feature>
<feature type="transmembrane region" description="Helical" evidence="8">
    <location>
        <begin position="71"/>
        <end position="94"/>
    </location>
</feature>
<dbReference type="PROSITE" id="PS50929">
    <property type="entry name" value="ABC_TM1F"/>
    <property type="match status" value="1"/>
</dbReference>
<dbReference type="InterPro" id="IPR003593">
    <property type="entry name" value="AAA+_ATPase"/>
</dbReference>
<protein>
    <recommendedName>
        <fullName evidence="12">ABC transporter ATP-binding protein</fullName>
    </recommendedName>
</protein>
<name>A0A0F9RKD5_9ZZZZ</name>
<sequence length="610" mass="69392">MGIYAGMMNEEQKREYSDRVLFSRYVKRVSPFRKNIFMISIFILISTLADIISPLVIGIAINDLSKDNASFILVIGVGLIYLILSITVWIMFYLRRRELAKFVPFFLENLRMDIFNKLQEQDMSFFDKHESGRLNTRVSNDALDFGNTTILLADTIGSLLISVLTFGIILWLNWKLAIIALIAIPFVFLFVLSLRRLARVVSRGYREAIEDVNAAMVESIEGIQVCKSYGQEATVSEQFNKTNKDYFKKGFKLTTVTHMWRLLLETIASITLTIILFFGGQQFFLGDTNPGTIFMFVLYLQRFFRPIMVLSTFFPQLSAGMAAYERILEIIDSEPNMKQNPNAVDVGDVKGEIVFENVDFCYREGEWVFKGLNLRIEKGEKLAIVGHTGAGKTSLVSLLARYYEFQGGSIKIDGHDIRDITLNSFRRNLGKVQQDVFLFTGTIEENIRYGRRDASEEDLLNAIRAVHTEELIEYLPQGLQTQVGERGKNLSVGQRQLISFARAILTNPKILILDEATSSVDAYTEAIIQEALEVLLAGRTSIIIAHRLSTIINADRIIVMEKGKIIEEGTHQSLLAQGGKYSKLYKQYFEHQSLDWHPVNIAPHIEESEK</sequence>
<feature type="transmembrane region" description="Helical" evidence="8">
    <location>
        <begin position="176"/>
        <end position="194"/>
    </location>
</feature>
<dbReference type="InterPro" id="IPR011527">
    <property type="entry name" value="ABC1_TM_dom"/>
</dbReference>
<evidence type="ECO:0000256" key="8">
    <source>
        <dbReference type="SAM" id="Phobius"/>
    </source>
</evidence>
<feature type="domain" description="ABC transporter" evidence="9">
    <location>
        <begin position="353"/>
        <end position="587"/>
    </location>
</feature>
<keyword evidence="7 8" id="KW-0472">Membrane</keyword>
<dbReference type="InterPro" id="IPR003439">
    <property type="entry name" value="ABC_transporter-like_ATP-bd"/>
</dbReference>
<dbReference type="Pfam" id="PF00664">
    <property type="entry name" value="ABC_membrane"/>
    <property type="match status" value="1"/>
</dbReference>
<reference evidence="11" key="1">
    <citation type="journal article" date="2015" name="Nature">
        <title>Complex archaea that bridge the gap between prokaryotes and eukaryotes.</title>
        <authorList>
            <person name="Spang A."/>
            <person name="Saw J.H."/>
            <person name="Jorgensen S.L."/>
            <person name="Zaremba-Niedzwiedzka K."/>
            <person name="Martijn J."/>
            <person name="Lind A.E."/>
            <person name="van Eijk R."/>
            <person name="Schleper C."/>
            <person name="Guy L."/>
            <person name="Ettema T.J."/>
        </authorList>
    </citation>
    <scope>NUCLEOTIDE SEQUENCE</scope>
</reference>
<dbReference type="PANTHER" id="PTHR43394">
    <property type="entry name" value="ATP-DEPENDENT PERMEASE MDL1, MITOCHONDRIAL"/>
    <property type="match status" value="1"/>
</dbReference>
<keyword evidence="4" id="KW-0547">Nucleotide-binding</keyword>
<dbReference type="InterPro" id="IPR036640">
    <property type="entry name" value="ABC1_TM_sf"/>
</dbReference>
<dbReference type="FunFam" id="3.40.50.300:FF:000287">
    <property type="entry name" value="Multidrug ABC transporter ATP-binding protein"/>
    <property type="match status" value="1"/>
</dbReference>
<gene>
    <name evidence="11" type="ORF">LCGC14_0584490</name>
</gene>
<evidence type="ECO:0000256" key="2">
    <source>
        <dbReference type="ARBA" id="ARBA00022448"/>
    </source>
</evidence>
<evidence type="ECO:0000259" key="9">
    <source>
        <dbReference type="PROSITE" id="PS50893"/>
    </source>
</evidence>
<dbReference type="InterPro" id="IPR027417">
    <property type="entry name" value="P-loop_NTPase"/>
</dbReference>
<dbReference type="AlphaFoldDB" id="A0A0F9RKD5"/>
<dbReference type="GO" id="GO:0015421">
    <property type="term" value="F:ABC-type oligopeptide transporter activity"/>
    <property type="evidence" value="ECO:0007669"/>
    <property type="project" value="TreeGrafter"/>
</dbReference>
<evidence type="ECO:0000256" key="1">
    <source>
        <dbReference type="ARBA" id="ARBA00004141"/>
    </source>
</evidence>
<dbReference type="InterPro" id="IPR039421">
    <property type="entry name" value="Type_1_exporter"/>
</dbReference>
<dbReference type="PROSITE" id="PS50893">
    <property type="entry name" value="ABC_TRANSPORTER_2"/>
    <property type="match status" value="1"/>
</dbReference>
<dbReference type="Pfam" id="PF00005">
    <property type="entry name" value="ABC_tran"/>
    <property type="match status" value="1"/>
</dbReference>
<dbReference type="GO" id="GO:0016020">
    <property type="term" value="C:membrane"/>
    <property type="evidence" value="ECO:0007669"/>
    <property type="project" value="UniProtKB-SubCell"/>
</dbReference>
<dbReference type="SUPFAM" id="SSF52540">
    <property type="entry name" value="P-loop containing nucleoside triphosphate hydrolases"/>
    <property type="match status" value="1"/>
</dbReference>
<feature type="transmembrane region" description="Helical" evidence="8">
    <location>
        <begin position="36"/>
        <end position="59"/>
    </location>
</feature>
<dbReference type="GO" id="GO:0016887">
    <property type="term" value="F:ATP hydrolysis activity"/>
    <property type="evidence" value="ECO:0007669"/>
    <property type="project" value="InterPro"/>
</dbReference>